<evidence type="ECO:0000256" key="6">
    <source>
        <dbReference type="SAM" id="MobiDB-lite"/>
    </source>
</evidence>
<dbReference type="Proteomes" id="UP001524944">
    <property type="component" value="Unassembled WGS sequence"/>
</dbReference>
<evidence type="ECO:0000256" key="5">
    <source>
        <dbReference type="ARBA" id="ARBA00049117"/>
    </source>
</evidence>
<dbReference type="CDD" id="cd03112">
    <property type="entry name" value="CobW-like"/>
    <property type="match status" value="1"/>
</dbReference>
<reference evidence="8 9" key="1">
    <citation type="submission" date="2022-08" db="EMBL/GenBank/DDBJ databases">
        <title>Proteogenomics of the novel Dehalobacterium formicoaceticum strain EZ94 highlights a key role of methyltransferases during anaerobic dichloromethane degradation.</title>
        <authorList>
            <person name="Wasmund K."/>
        </authorList>
    </citation>
    <scope>NUCLEOTIDE SEQUENCE [LARGE SCALE GENOMIC DNA]</scope>
    <source>
        <strain evidence="8 9">EZ94</strain>
    </source>
</reference>
<dbReference type="PANTHER" id="PTHR13748:SF62">
    <property type="entry name" value="COBW DOMAIN-CONTAINING PROTEIN"/>
    <property type="match status" value="1"/>
</dbReference>
<evidence type="ECO:0000256" key="2">
    <source>
        <dbReference type="ARBA" id="ARBA00022801"/>
    </source>
</evidence>
<dbReference type="InterPro" id="IPR003495">
    <property type="entry name" value="CobW/HypB/UreG_nucleotide-bd"/>
</dbReference>
<dbReference type="Pfam" id="PF02492">
    <property type="entry name" value="cobW"/>
    <property type="match status" value="1"/>
</dbReference>
<comment type="similarity">
    <text evidence="4">Belongs to the SIMIBI class G3E GTPase family. ZNG1 subfamily.</text>
</comment>
<name>A0ABT1Y4G7_9FIRM</name>
<evidence type="ECO:0000313" key="8">
    <source>
        <dbReference type="EMBL" id="MCR6545764.1"/>
    </source>
</evidence>
<dbReference type="InterPro" id="IPR027417">
    <property type="entry name" value="P-loop_NTPase"/>
</dbReference>
<feature type="compositionally biased region" description="Basic and acidic residues" evidence="6">
    <location>
        <begin position="211"/>
        <end position="243"/>
    </location>
</feature>
<dbReference type="InterPro" id="IPR051316">
    <property type="entry name" value="Zinc-reg_GTPase_activator"/>
</dbReference>
<evidence type="ECO:0000256" key="1">
    <source>
        <dbReference type="ARBA" id="ARBA00022741"/>
    </source>
</evidence>
<proteinExistence type="inferred from homology"/>
<keyword evidence="1" id="KW-0547">Nucleotide-binding</keyword>
<dbReference type="InterPro" id="IPR011629">
    <property type="entry name" value="CobW-like_C"/>
</dbReference>
<dbReference type="Gene3D" id="3.40.50.300">
    <property type="entry name" value="P-loop containing nucleotide triphosphate hydrolases"/>
    <property type="match status" value="1"/>
</dbReference>
<dbReference type="PANTHER" id="PTHR13748">
    <property type="entry name" value="COBW-RELATED"/>
    <property type="match status" value="1"/>
</dbReference>
<dbReference type="InterPro" id="IPR036627">
    <property type="entry name" value="CobW-likC_sf"/>
</dbReference>
<dbReference type="RefSeq" id="WP_089611004.1">
    <property type="nucleotide sequence ID" value="NZ_CP022121.1"/>
</dbReference>
<evidence type="ECO:0000259" key="7">
    <source>
        <dbReference type="SMART" id="SM00833"/>
    </source>
</evidence>
<protein>
    <submittedName>
        <fullName evidence="8">GTP-binding protein</fullName>
    </submittedName>
</protein>
<comment type="catalytic activity">
    <reaction evidence="5">
        <text>GTP + H2O = GDP + phosphate + H(+)</text>
        <dbReference type="Rhea" id="RHEA:19669"/>
        <dbReference type="ChEBI" id="CHEBI:15377"/>
        <dbReference type="ChEBI" id="CHEBI:15378"/>
        <dbReference type="ChEBI" id="CHEBI:37565"/>
        <dbReference type="ChEBI" id="CHEBI:43474"/>
        <dbReference type="ChEBI" id="CHEBI:58189"/>
    </reaction>
    <physiologicalReaction direction="left-to-right" evidence="5">
        <dbReference type="Rhea" id="RHEA:19670"/>
    </physiologicalReaction>
</comment>
<keyword evidence="9" id="KW-1185">Reference proteome</keyword>
<dbReference type="Pfam" id="PF07683">
    <property type="entry name" value="CobW_C"/>
    <property type="match status" value="1"/>
</dbReference>
<sequence>MTNMVKIDIISGFLGAGKTTLINKLLQEAYIGEKIALLENEFGEIAIDSDLFADYDIKVKEIANGCICCTLQGDFIKGIHELVREYAPDRIIIEPTGISHLKDTIYACNEAARDADIQLNCIITVVDAAMFPVFMDVSGEFYRQQVVDGRTIVLSAVQNLEENDDLDEIISGIRALNPTAPIIAEPYDEIDGLELLQMAEESGMLKECRHDHEHNHDHDHNCDGDHDQDNNQDHLQPRQDNEGFRSCSFRTDKVWTEAEISELFQKLTESSSGLIFRAKGFLNTESGMVKVNFVYGRGEIIPSTYTGPGKFVIIGKDLAETTLEKLFPGNSADQKLFNVRTIRS</sequence>
<evidence type="ECO:0000256" key="3">
    <source>
        <dbReference type="ARBA" id="ARBA00023186"/>
    </source>
</evidence>
<dbReference type="Gene3D" id="3.30.1220.10">
    <property type="entry name" value="CobW-like, C-terminal domain"/>
    <property type="match status" value="1"/>
</dbReference>
<keyword evidence="3" id="KW-0143">Chaperone</keyword>
<accession>A0ABT1Y4G7</accession>
<dbReference type="SUPFAM" id="SSF52540">
    <property type="entry name" value="P-loop containing nucleoside triphosphate hydrolases"/>
    <property type="match status" value="1"/>
</dbReference>
<gene>
    <name evidence="8" type="ORF">NVS47_09620</name>
</gene>
<dbReference type="EMBL" id="JANPWE010000004">
    <property type="protein sequence ID" value="MCR6545764.1"/>
    <property type="molecule type" value="Genomic_DNA"/>
</dbReference>
<feature type="region of interest" description="Disordered" evidence="6">
    <location>
        <begin position="211"/>
        <end position="244"/>
    </location>
</feature>
<organism evidence="8 9">
    <name type="scientific">Dehalobacterium formicoaceticum</name>
    <dbReference type="NCBI Taxonomy" id="51515"/>
    <lineage>
        <taxon>Bacteria</taxon>
        <taxon>Bacillati</taxon>
        <taxon>Bacillota</taxon>
        <taxon>Clostridia</taxon>
        <taxon>Eubacteriales</taxon>
        <taxon>Peptococcaceae</taxon>
        <taxon>Dehalobacterium</taxon>
    </lineage>
</organism>
<dbReference type="SMART" id="SM00833">
    <property type="entry name" value="CobW_C"/>
    <property type="match status" value="1"/>
</dbReference>
<dbReference type="SUPFAM" id="SSF90002">
    <property type="entry name" value="Hypothetical protein YjiA, C-terminal domain"/>
    <property type="match status" value="1"/>
</dbReference>
<evidence type="ECO:0000256" key="4">
    <source>
        <dbReference type="ARBA" id="ARBA00034320"/>
    </source>
</evidence>
<keyword evidence="2" id="KW-0378">Hydrolase</keyword>
<evidence type="ECO:0000313" key="9">
    <source>
        <dbReference type="Proteomes" id="UP001524944"/>
    </source>
</evidence>
<feature type="domain" description="CobW C-terminal" evidence="7">
    <location>
        <begin position="244"/>
        <end position="331"/>
    </location>
</feature>
<comment type="caution">
    <text evidence="8">The sequence shown here is derived from an EMBL/GenBank/DDBJ whole genome shotgun (WGS) entry which is preliminary data.</text>
</comment>